<dbReference type="Pfam" id="PF00216">
    <property type="entry name" value="Bac_DNA_binding"/>
    <property type="match status" value="1"/>
</dbReference>
<comment type="function">
    <text evidence="1">Histone-like DNA-binding protein which is capable of wrapping DNA to stabilize it, and thus to prevent its denaturation under extreme environmental conditions.</text>
</comment>
<reference evidence="7" key="1">
    <citation type="journal article" date="2024" name="Int. J. Syst. Evol. Microbiol.">
        <title>Methylomarinovum tepidoasis sp. nov., a moderately thermophilic methanotroph of the family Methylothermaceae isolated from a deep-sea hydrothermal field.</title>
        <authorList>
            <person name="Hirayama H."/>
            <person name="Takaki Y."/>
            <person name="Abe M."/>
            <person name="Miyazaki M."/>
            <person name="Uematsu K."/>
            <person name="Matsui Y."/>
            <person name="Takai K."/>
        </authorList>
    </citation>
    <scope>NUCLEOTIDE SEQUENCE [LARGE SCALE GENOMIC DNA]</scope>
    <source>
        <strain evidence="7">IN45</strain>
    </source>
</reference>
<dbReference type="AlphaFoldDB" id="A0AAU9CT92"/>
<accession>A0AAU9CT92</accession>
<protein>
    <submittedName>
        <fullName evidence="6">DNA-binding protein HU-beta</fullName>
    </submittedName>
</protein>
<dbReference type="Proteomes" id="UP001321450">
    <property type="component" value="Chromosome"/>
</dbReference>
<dbReference type="Gene3D" id="4.10.520.10">
    <property type="entry name" value="IHF-like DNA-binding proteins"/>
    <property type="match status" value="1"/>
</dbReference>
<name>A0AAU9CT92_9GAMM</name>
<keyword evidence="4 6" id="KW-0238">DNA-binding</keyword>
<dbReference type="PRINTS" id="PR01727">
    <property type="entry name" value="DNABINDINGHU"/>
</dbReference>
<evidence type="ECO:0000256" key="1">
    <source>
        <dbReference type="ARBA" id="ARBA00003819"/>
    </source>
</evidence>
<keyword evidence="7" id="KW-1185">Reference proteome</keyword>
<dbReference type="SUPFAM" id="SSF47729">
    <property type="entry name" value="IHF-like DNA-binding proteins"/>
    <property type="match status" value="1"/>
</dbReference>
<dbReference type="EMBL" id="AP024718">
    <property type="protein sequence ID" value="BCX87820.1"/>
    <property type="molecule type" value="Genomic_DNA"/>
</dbReference>
<dbReference type="GO" id="GO:0030261">
    <property type="term" value="P:chromosome condensation"/>
    <property type="evidence" value="ECO:0007669"/>
    <property type="project" value="UniProtKB-KW"/>
</dbReference>
<dbReference type="PROSITE" id="PS00045">
    <property type="entry name" value="HISTONE_LIKE"/>
    <property type="match status" value="1"/>
</dbReference>
<dbReference type="PANTHER" id="PTHR33175:SF3">
    <property type="entry name" value="DNA-BINDING PROTEIN HU-BETA"/>
    <property type="match status" value="1"/>
</dbReference>
<gene>
    <name evidence="6" type="ORF">MIN45_P0187</name>
</gene>
<keyword evidence="3" id="KW-0226">DNA condensation</keyword>
<dbReference type="GO" id="GO:0030527">
    <property type="term" value="F:structural constituent of chromatin"/>
    <property type="evidence" value="ECO:0007669"/>
    <property type="project" value="InterPro"/>
</dbReference>
<proteinExistence type="inferred from homology"/>
<dbReference type="CDD" id="cd13831">
    <property type="entry name" value="HU"/>
    <property type="match status" value="1"/>
</dbReference>
<evidence type="ECO:0000313" key="7">
    <source>
        <dbReference type="Proteomes" id="UP001321450"/>
    </source>
</evidence>
<dbReference type="PANTHER" id="PTHR33175">
    <property type="entry name" value="DNA-BINDING PROTEIN HU"/>
    <property type="match status" value="1"/>
</dbReference>
<dbReference type="FunFam" id="4.10.520.10:FF:000001">
    <property type="entry name" value="DNA-binding protein HU"/>
    <property type="match status" value="1"/>
</dbReference>
<dbReference type="GO" id="GO:0006351">
    <property type="term" value="P:DNA-templated transcription"/>
    <property type="evidence" value="ECO:0007669"/>
    <property type="project" value="UniProtKB-ARBA"/>
</dbReference>
<dbReference type="GO" id="GO:1990178">
    <property type="term" value="C:HU-DNA complex"/>
    <property type="evidence" value="ECO:0007669"/>
    <property type="project" value="UniProtKB-ARBA"/>
</dbReference>
<evidence type="ECO:0000256" key="2">
    <source>
        <dbReference type="ARBA" id="ARBA00010529"/>
    </source>
</evidence>
<organism evidence="6 7">
    <name type="scientific">Methylomarinovum tepidoasis</name>
    <dbReference type="NCBI Taxonomy" id="2840183"/>
    <lineage>
        <taxon>Bacteria</taxon>
        <taxon>Pseudomonadati</taxon>
        <taxon>Pseudomonadota</taxon>
        <taxon>Gammaproteobacteria</taxon>
        <taxon>Methylococcales</taxon>
        <taxon>Methylothermaceae</taxon>
        <taxon>Methylomarinovum</taxon>
    </lineage>
</organism>
<dbReference type="GO" id="GO:0003677">
    <property type="term" value="F:DNA binding"/>
    <property type="evidence" value="ECO:0007669"/>
    <property type="project" value="UniProtKB-KW"/>
</dbReference>
<dbReference type="InterPro" id="IPR020816">
    <property type="entry name" value="Histone-like_DNA-bd_CS"/>
</dbReference>
<evidence type="ECO:0000256" key="5">
    <source>
        <dbReference type="RuleBase" id="RU003939"/>
    </source>
</evidence>
<dbReference type="GO" id="GO:0042802">
    <property type="term" value="F:identical protein binding"/>
    <property type="evidence" value="ECO:0007669"/>
    <property type="project" value="UniProtKB-ARBA"/>
</dbReference>
<sequence>MNKSELIDAVADKANLTKADAARAVDAFIDTVTEALKKGDSVTLIGFGTFTIKERAERQGRNPRTGEPMIIKAAKIPAFKPGKTLKDAVQ</sequence>
<dbReference type="KEGG" id="meiy:MIN45_P0187"/>
<evidence type="ECO:0000256" key="3">
    <source>
        <dbReference type="ARBA" id="ARBA00023067"/>
    </source>
</evidence>
<evidence type="ECO:0000256" key="4">
    <source>
        <dbReference type="ARBA" id="ARBA00023125"/>
    </source>
</evidence>
<evidence type="ECO:0000313" key="6">
    <source>
        <dbReference type="EMBL" id="BCX87820.1"/>
    </source>
</evidence>
<dbReference type="GO" id="GO:0005829">
    <property type="term" value="C:cytosol"/>
    <property type="evidence" value="ECO:0007669"/>
    <property type="project" value="TreeGrafter"/>
</dbReference>
<dbReference type="GO" id="GO:0006270">
    <property type="term" value="P:DNA replication initiation"/>
    <property type="evidence" value="ECO:0007669"/>
    <property type="project" value="UniProtKB-ARBA"/>
</dbReference>
<dbReference type="SMART" id="SM00411">
    <property type="entry name" value="BHL"/>
    <property type="match status" value="1"/>
</dbReference>
<dbReference type="InterPro" id="IPR000119">
    <property type="entry name" value="Hist_DNA-bd"/>
</dbReference>
<comment type="similarity">
    <text evidence="2 5">Belongs to the bacterial histone-like protein family.</text>
</comment>
<dbReference type="InterPro" id="IPR010992">
    <property type="entry name" value="IHF-like_DNA-bd_dom_sf"/>
</dbReference>
<dbReference type="GO" id="GO:1990103">
    <property type="term" value="C:DnaA-HU complex"/>
    <property type="evidence" value="ECO:0007669"/>
    <property type="project" value="UniProtKB-ARBA"/>
</dbReference>